<proteinExistence type="predicted"/>
<name>A0A7W4TP61_KINRA</name>
<comment type="caution">
    <text evidence="1">The sequence shown here is derived from an EMBL/GenBank/DDBJ whole genome shotgun (WGS) entry which is preliminary data.</text>
</comment>
<sequence>MNDHDHDHDRDHDHDPAPVRFDTKTAVLVRDDLATWQRLNVAAFLASGITAAHPDLVGEPYADADGAAYLALLGRPVLVLEGDRDVLRTARTRAAGRRLPVAVFTADMFTTGHDAANRAAVAAVAGVDLDLVGLALHGPKNAVDKVLKGAHPHP</sequence>
<dbReference type="Pfam" id="PF09391">
    <property type="entry name" value="DUF2000"/>
    <property type="match status" value="1"/>
</dbReference>
<accession>A0A7W4TP61</accession>
<organism evidence="1 2">
    <name type="scientific">Kineococcus radiotolerans</name>
    <dbReference type="NCBI Taxonomy" id="131568"/>
    <lineage>
        <taxon>Bacteria</taxon>
        <taxon>Bacillati</taxon>
        <taxon>Actinomycetota</taxon>
        <taxon>Actinomycetes</taxon>
        <taxon>Kineosporiales</taxon>
        <taxon>Kineosporiaceae</taxon>
        <taxon>Kineococcus</taxon>
    </lineage>
</organism>
<evidence type="ECO:0000313" key="1">
    <source>
        <dbReference type="EMBL" id="MBB2902549.1"/>
    </source>
</evidence>
<reference evidence="1 2" key="2">
    <citation type="submission" date="2020-08" db="EMBL/GenBank/DDBJ databases">
        <authorList>
            <person name="Partida-Martinez L."/>
            <person name="Huntemann M."/>
            <person name="Clum A."/>
            <person name="Wang J."/>
            <person name="Palaniappan K."/>
            <person name="Ritter S."/>
            <person name="Chen I.-M."/>
            <person name="Stamatis D."/>
            <person name="Reddy T."/>
            <person name="O'Malley R."/>
            <person name="Daum C."/>
            <person name="Shapiro N."/>
            <person name="Ivanova N."/>
            <person name="Kyrpides N."/>
            <person name="Woyke T."/>
        </authorList>
    </citation>
    <scope>NUCLEOTIDE SEQUENCE [LARGE SCALE GENOMIC DNA]</scope>
    <source>
        <strain evidence="1 2">AS2.23</strain>
    </source>
</reference>
<dbReference type="AlphaFoldDB" id="A0A7W4TP61"/>
<dbReference type="InterPro" id="IPR023476">
    <property type="entry name" value="Pep_tRNA_hydro_II_dom_sf"/>
</dbReference>
<evidence type="ECO:0000313" key="2">
    <source>
        <dbReference type="Proteomes" id="UP000533269"/>
    </source>
</evidence>
<dbReference type="Proteomes" id="UP000533269">
    <property type="component" value="Unassembled WGS sequence"/>
</dbReference>
<reference evidence="1 2" key="1">
    <citation type="submission" date="2020-08" db="EMBL/GenBank/DDBJ databases">
        <title>The Agave Microbiome: Exploring the role of microbial communities in plant adaptations to desert environments.</title>
        <authorList>
            <person name="Partida-Martinez L.P."/>
        </authorList>
    </citation>
    <scope>NUCLEOTIDE SEQUENCE [LARGE SCALE GENOMIC DNA]</scope>
    <source>
        <strain evidence="1 2">AS2.23</strain>
    </source>
</reference>
<dbReference type="SUPFAM" id="SSF102462">
    <property type="entry name" value="Peptidyl-tRNA hydrolase II"/>
    <property type="match status" value="1"/>
</dbReference>
<protein>
    <recommendedName>
        <fullName evidence="3">DUF2000 domain-containing protein</fullName>
    </recommendedName>
</protein>
<dbReference type="InterPro" id="IPR018988">
    <property type="entry name" value="DUF2000"/>
</dbReference>
<dbReference type="EMBL" id="JACHVY010000003">
    <property type="protein sequence ID" value="MBB2902549.1"/>
    <property type="molecule type" value="Genomic_DNA"/>
</dbReference>
<dbReference type="Gene3D" id="3.40.1490.10">
    <property type="entry name" value="Bit1"/>
    <property type="match status" value="1"/>
</dbReference>
<gene>
    <name evidence="1" type="ORF">FHR75_003380</name>
</gene>
<evidence type="ECO:0008006" key="3">
    <source>
        <dbReference type="Google" id="ProtNLM"/>
    </source>
</evidence>
<dbReference type="RefSeq" id="WP_183392302.1">
    <property type="nucleotide sequence ID" value="NZ_JACHVY010000003.1"/>
</dbReference>